<dbReference type="EMBL" id="CP009245">
    <property type="protein sequence ID" value="APT84933.1"/>
    <property type="molecule type" value="Genomic_DNA"/>
</dbReference>
<dbReference type="STRING" id="1431546.CAQU_07485"/>
<keyword evidence="2" id="KW-1003">Cell membrane</keyword>
<dbReference type="Pfam" id="PF02632">
    <property type="entry name" value="BioY"/>
    <property type="match status" value="1"/>
</dbReference>
<dbReference type="GO" id="GO:0005886">
    <property type="term" value="C:plasma membrane"/>
    <property type="evidence" value="ECO:0007669"/>
    <property type="project" value="UniProtKB-SubCell"/>
</dbReference>
<protein>
    <recommendedName>
        <fullName evidence="2">Biotin transporter</fullName>
    </recommendedName>
</protein>
<accession>A0A1L7CGQ4</accession>
<comment type="subcellular location">
    <subcellularLocation>
        <location evidence="2">Cell membrane</location>
        <topology evidence="2">Multi-pass membrane protein</topology>
    </subcellularLocation>
</comment>
<dbReference type="InterPro" id="IPR003784">
    <property type="entry name" value="BioY"/>
</dbReference>
<evidence type="ECO:0000256" key="1">
    <source>
        <dbReference type="ARBA" id="ARBA00010692"/>
    </source>
</evidence>
<feature type="transmembrane region" description="Helical" evidence="3">
    <location>
        <begin position="33"/>
        <end position="50"/>
    </location>
</feature>
<keyword evidence="5" id="KW-1185">Reference proteome</keyword>
<gene>
    <name evidence="4" type="ORF">CAQU_07485</name>
</gene>
<proteinExistence type="inferred from homology"/>
<feature type="transmembrane region" description="Helical" evidence="3">
    <location>
        <begin position="117"/>
        <end position="142"/>
    </location>
</feature>
<feature type="transmembrane region" description="Helical" evidence="3">
    <location>
        <begin position="88"/>
        <end position="110"/>
    </location>
</feature>
<dbReference type="PANTHER" id="PTHR34295">
    <property type="entry name" value="BIOTIN TRANSPORTER BIOY"/>
    <property type="match status" value="1"/>
</dbReference>
<keyword evidence="3" id="KW-1133">Transmembrane helix</keyword>
<evidence type="ECO:0000256" key="3">
    <source>
        <dbReference type="SAM" id="Phobius"/>
    </source>
</evidence>
<comment type="similarity">
    <text evidence="1 2">Belongs to the BioY family.</text>
</comment>
<feature type="transmembrane region" description="Helical" evidence="3">
    <location>
        <begin position="57"/>
        <end position="76"/>
    </location>
</feature>
<dbReference type="KEGG" id="caqu:CAQU_07485"/>
<dbReference type="GO" id="GO:0015225">
    <property type="term" value="F:biotin transmembrane transporter activity"/>
    <property type="evidence" value="ECO:0007669"/>
    <property type="project" value="UniProtKB-UniRule"/>
</dbReference>
<keyword evidence="3" id="KW-0812">Transmembrane</keyword>
<reference evidence="4 5" key="1">
    <citation type="submission" date="2014-08" db="EMBL/GenBank/DDBJ databases">
        <title>Complete genome sequence of Corynebacterium aquilae S-613T(T) (=DSM 44791(T)), isolated from the choana of a healthy golden eagle.</title>
        <authorList>
            <person name="Ruckert C."/>
            <person name="Albersmeier A."/>
            <person name="Winkler A."/>
            <person name="Kalinowski J."/>
        </authorList>
    </citation>
    <scope>NUCLEOTIDE SEQUENCE [LARGE SCALE GENOMIC DNA]</scope>
    <source>
        <strain evidence="4 5">S-613</strain>
    </source>
</reference>
<evidence type="ECO:0000313" key="5">
    <source>
        <dbReference type="Proteomes" id="UP000185478"/>
    </source>
</evidence>
<dbReference type="Proteomes" id="UP000185478">
    <property type="component" value="Chromosome"/>
</dbReference>
<dbReference type="RefSeq" id="WP_075726519.1">
    <property type="nucleotide sequence ID" value="NZ_CP009245.1"/>
</dbReference>
<dbReference type="AlphaFoldDB" id="A0A1L7CGQ4"/>
<name>A0A1L7CGQ4_9CORY</name>
<evidence type="ECO:0000313" key="4">
    <source>
        <dbReference type="EMBL" id="APT84933.1"/>
    </source>
</evidence>
<feature type="transmembrane region" description="Helical" evidence="3">
    <location>
        <begin position="162"/>
        <end position="180"/>
    </location>
</feature>
<dbReference type="PANTHER" id="PTHR34295:SF1">
    <property type="entry name" value="BIOTIN TRANSPORTER BIOY"/>
    <property type="match status" value="1"/>
</dbReference>
<evidence type="ECO:0000256" key="2">
    <source>
        <dbReference type="PIRNR" id="PIRNR016661"/>
    </source>
</evidence>
<sequence>MNKSTQRTIATVAVFAALIIASGLVSIPSPVGGVPIVLQNAFCVLAGLILGPKRGFYAVLAFFTLGLIGIPVLPGGRSILAALPGPSGGYLIGYLVSPLIAGAVSAPFLARRSKGALAAGAAIASIAAILAQYVFGVIGLVWRVGQTLGAAITAQAAFLPGMAIKVVLLTLVTVAVLRALPDTRTAAARG</sequence>
<organism evidence="4 5">
    <name type="scientific">Corynebacterium aquilae DSM 44791</name>
    <dbReference type="NCBI Taxonomy" id="1431546"/>
    <lineage>
        <taxon>Bacteria</taxon>
        <taxon>Bacillati</taxon>
        <taxon>Actinomycetota</taxon>
        <taxon>Actinomycetes</taxon>
        <taxon>Mycobacteriales</taxon>
        <taxon>Corynebacteriaceae</taxon>
        <taxon>Corynebacterium</taxon>
    </lineage>
</organism>
<keyword evidence="2" id="KW-0813">Transport</keyword>
<dbReference type="OrthoDB" id="9803495at2"/>
<dbReference type="Gene3D" id="1.10.1760.20">
    <property type="match status" value="1"/>
</dbReference>
<keyword evidence="2 3" id="KW-0472">Membrane</keyword>
<dbReference type="PIRSF" id="PIRSF016661">
    <property type="entry name" value="BioY"/>
    <property type="match status" value="1"/>
</dbReference>